<dbReference type="RefSeq" id="WP_249328729.1">
    <property type="nucleotide sequence ID" value="NZ_CP060635.1"/>
</dbReference>
<dbReference type="GO" id="GO:0005524">
    <property type="term" value="F:ATP binding"/>
    <property type="evidence" value="ECO:0007669"/>
    <property type="project" value="UniProtKB-UniRule"/>
</dbReference>
<name>A0A7G9GC45_9FIRM</name>
<evidence type="ECO:0000256" key="3">
    <source>
        <dbReference type="ARBA" id="ARBA00022741"/>
    </source>
</evidence>
<dbReference type="KEGG" id="whj:H9Q79_16090"/>
<reference evidence="10 11" key="1">
    <citation type="submission" date="2020-08" db="EMBL/GenBank/DDBJ databases">
        <authorList>
            <person name="Liu C."/>
            <person name="Sun Q."/>
        </authorList>
    </citation>
    <scope>NUCLEOTIDE SEQUENCE [LARGE SCALE GENOMIC DNA]</scope>
    <source>
        <strain evidence="10 11">NSJ-29</strain>
    </source>
</reference>
<dbReference type="GO" id="GO:0005988">
    <property type="term" value="P:lactose metabolic process"/>
    <property type="evidence" value="ECO:0007669"/>
    <property type="project" value="UniProtKB-KW"/>
</dbReference>
<dbReference type="GO" id="GO:0044281">
    <property type="term" value="P:small molecule metabolic process"/>
    <property type="evidence" value="ECO:0007669"/>
    <property type="project" value="UniProtKB-ARBA"/>
</dbReference>
<comment type="catalytic activity">
    <reaction evidence="6 8">
        <text>beta-D-fructose 1-phosphate + ATP = beta-D-fructose 1,6-bisphosphate + ADP + H(+)</text>
        <dbReference type="Rhea" id="RHEA:14213"/>
        <dbReference type="ChEBI" id="CHEBI:15378"/>
        <dbReference type="ChEBI" id="CHEBI:30616"/>
        <dbReference type="ChEBI" id="CHEBI:32966"/>
        <dbReference type="ChEBI" id="CHEBI:138881"/>
        <dbReference type="ChEBI" id="CHEBI:456216"/>
        <dbReference type="EC" id="2.7.1.56"/>
    </reaction>
</comment>
<dbReference type="EMBL" id="CP060635">
    <property type="protein sequence ID" value="QNM08377.1"/>
    <property type="molecule type" value="Genomic_DNA"/>
</dbReference>
<dbReference type="FunFam" id="3.40.1190.20:FF:000001">
    <property type="entry name" value="Phosphofructokinase"/>
    <property type="match status" value="1"/>
</dbReference>
<comment type="catalytic activity">
    <reaction evidence="7">
        <text>D-tagatofuranose 6-phosphate + ATP = D-tagatofuranose 1,6-bisphosphate + ADP + H(+)</text>
        <dbReference type="Rhea" id="RHEA:12420"/>
        <dbReference type="ChEBI" id="CHEBI:15378"/>
        <dbReference type="ChEBI" id="CHEBI:30616"/>
        <dbReference type="ChEBI" id="CHEBI:58694"/>
        <dbReference type="ChEBI" id="CHEBI:58695"/>
        <dbReference type="ChEBI" id="CHEBI:456216"/>
        <dbReference type="EC" id="2.7.1.144"/>
    </reaction>
</comment>
<dbReference type="SUPFAM" id="SSF53613">
    <property type="entry name" value="Ribokinase-like"/>
    <property type="match status" value="1"/>
</dbReference>
<dbReference type="EC" id="2.7.1.144" evidence="7"/>
<evidence type="ECO:0000256" key="1">
    <source>
        <dbReference type="ARBA" id="ARBA00005380"/>
    </source>
</evidence>
<keyword evidence="7" id="KW-0423">Lactose metabolism</keyword>
<dbReference type="PROSITE" id="PS00584">
    <property type="entry name" value="PFKB_KINASES_2"/>
    <property type="match status" value="1"/>
</dbReference>
<keyword evidence="4 8" id="KW-0418">Kinase</keyword>
<keyword evidence="3 7" id="KW-0547">Nucleotide-binding</keyword>
<dbReference type="Proteomes" id="UP000515860">
    <property type="component" value="Chromosome"/>
</dbReference>
<dbReference type="GO" id="GO:0005829">
    <property type="term" value="C:cytosol"/>
    <property type="evidence" value="ECO:0007669"/>
    <property type="project" value="TreeGrafter"/>
</dbReference>
<dbReference type="GO" id="GO:0009024">
    <property type="term" value="F:tagatose-6-phosphate kinase activity"/>
    <property type="evidence" value="ECO:0007669"/>
    <property type="project" value="UniProtKB-EC"/>
</dbReference>
<gene>
    <name evidence="10" type="primary">pfkB</name>
    <name evidence="10" type="ORF">H9Q79_16090</name>
</gene>
<evidence type="ECO:0000313" key="11">
    <source>
        <dbReference type="Proteomes" id="UP000515860"/>
    </source>
</evidence>
<dbReference type="InterPro" id="IPR017583">
    <property type="entry name" value="Tagatose/fructose_Pkinase"/>
</dbReference>
<evidence type="ECO:0000313" key="10">
    <source>
        <dbReference type="EMBL" id="QNM08377.1"/>
    </source>
</evidence>
<dbReference type="PANTHER" id="PTHR46566">
    <property type="entry name" value="1-PHOSPHOFRUCTOKINASE-RELATED"/>
    <property type="match status" value="1"/>
</dbReference>
<protein>
    <recommendedName>
        <fullName evidence="7">Tagatose-6-phosphate kinase</fullName>
        <ecNumber evidence="7">2.7.1.144</ecNumber>
    </recommendedName>
</protein>
<dbReference type="PIRSF" id="PIRSF000535">
    <property type="entry name" value="1PFK/6PFK/LacC"/>
    <property type="match status" value="1"/>
</dbReference>
<dbReference type="GO" id="GO:0016052">
    <property type="term" value="P:carbohydrate catabolic process"/>
    <property type="evidence" value="ECO:0007669"/>
    <property type="project" value="UniProtKB-ARBA"/>
</dbReference>
<dbReference type="CDD" id="cd01164">
    <property type="entry name" value="FruK_PfkB_like"/>
    <property type="match status" value="1"/>
</dbReference>
<feature type="domain" description="Carbohydrate kinase PfkB" evidence="9">
    <location>
        <begin position="7"/>
        <end position="285"/>
    </location>
</feature>
<evidence type="ECO:0000256" key="5">
    <source>
        <dbReference type="ARBA" id="ARBA00022840"/>
    </source>
</evidence>
<dbReference type="UniPathway" id="UPA00704">
    <property type="reaction ID" value="UER00715"/>
</dbReference>
<dbReference type="Pfam" id="PF00294">
    <property type="entry name" value="PfkB"/>
    <property type="match status" value="1"/>
</dbReference>
<dbReference type="GO" id="GO:2001059">
    <property type="term" value="P:D-tagatose 6-phosphate catabolic process"/>
    <property type="evidence" value="ECO:0007669"/>
    <property type="project" value="UniProtKB-UniPathway"/>
</dbReference>
<evidence type="ECO:0000256" key="7">
    <source>
        <dbReference type="PIRNR" id="PIRNR000535"/>
    </source>
</evidence>
<dbReference type="InterPro" id="IPR022463">
    <property type="entry name" value="1-PFruKinase"/>
</dbReference>
<comment type="pathway">
    <text evidence="7">Carbohydrate metabolism; D-tagatose 6-phosphate degradation; D-glyceraldehyde 3-phosphate and glycerone phosphate from D-tagatose 6-phosphate: step 1/2.</text>
</comment>
<comment type="function">
    <text evidence="8">Catalyzes the ATP-dependent phosphorylation of fructose-l-phosphate to fructose-l,6-bisphosphate.</text>
</comment>
<evidence type="ECO:0000256" key="8">
    <source>
        <dbReference type="RuleBase" id="RU369061"/>
    </source>
</evidence>
<comment type="similarity">
    <text evidence="1">Belongs to the carbohydrate kinase pfkB family.</text>
</comment>
<proteinExistence type="inferred from homology"/>
<comment type="similarity">
    <text evidence="7">Belongs to the carbohydrate kinase PfkB family. LacC subfamily.</text>
</comment>
<evidence type="ECO:0000256" key="6">
    <source>
        <dbReference type="ARBA" id="ARBA00047745"/>
    </source>
</evidence>
<evidence type="ECO:0000256" key="2">
    <source>
        <dbReference type="ARBA" id="ARBA00022679"/>
    </source>
</evidence>
<dbReference type="NCBIfam" id="TIGR03828">
    <property type="entry name" value="pfkB"/>
    <property type="match status" value="1"/>
</dbReference>
<dbReference type="Gene3D" id="3.40.1190.20">
    <property type="match status" value="1"/>
</dbReference>
<dbReference type="InterPro" id="IPR002173">
    <property type="entry name" value="Carboh/pur_kinase_PfkB_CS"/>
</dbReference>
<evidence type="ECO:0000259" key="9">
    <source>
        <dbReference type="Pfam" id="PF00294"/>
    </source>
</evidence>
<dbReference type="InterPro" id="IPR029056">
    <property type="entry name" value="Ribokinase-like"/>
</dbReference>
<organism evidence="10 11">
    <name type="scientific">Wansuia hejianensis</name>
    <dbReference type="NCBI Taxonomy" id="2763667"/>
    <lineage>
        <taxon>Bacteria</taxon>
        <taxon>Bacillati</taxon>
        <taxon>Bacillota</taxon>
        <taxon>Clostridia</taxon>
        <taxon>Lachnospirales</taxon>
        <taxon>Lachnospiraceae</taxon>
        <taxon>Wansuia</taxon>
    </lineage>
</organism>
<sequence>MIYTVTLNPAIDNVIQTEAFQKGHINRACREYIFPGGKGVNVSLVLERLGMETVALGFLAGATGKAYQALLQENGLNHGFLFLDRGFTRINTKVSAEEETEINGGGPGIRERDLDQLCGQLASAGPEDFVVLSGSVPSRISGAYAYILERISGCGAGIVVDTTGEELLQTLKYRPFLIKPNIHELSELCGAAIRTKDELAACVRSLQKAGVRNVLVSMGRDGACLFTEPGEVLYAAGISGKAGNTVGAGDSMVAGFLAGYLTGGSYREALRTGAAAGTATAFSFGIAGEEEITGCMEQVVIEELKI</sequence>
<keyword evidence="2 7" id="KW-0808">Transferase</keyword>
<dbReference type="AlphaFoldDB" id="A0A7G9GC45"/>
<accession>A0A7G9GC45</accession>
<dbReference type="NCBIfam" id="TIGR03168">
    <property type="entry name" value="1-PFK"/>
    <property type="match status" value="1"/>
</dbReference>
<dbReference type="InterPro" id="IPR011611">
    <property type="entry name" value="PfkB_dom"/>
</dbReference>
<keyword evidence="5 7" id="KW-0067">ATP-binding</keyword>
<keyword evidence="11" id="KW-1185">Reference proteome</keyword>
<dbReference type="GO" id="GO:0008662">
    <property type="term" value="F:1-phosphofructokinase activity"/>
    <property type="evidence" value="ECO:0007669"/>
    <property type="project" value="UniProtKB-UniRule"/>
</dbReference>
<dbReference type="PANTHER" id="PTHR46566:SF1">
    <property type="entry name" value="1-PHOSPHOFRUCTOKINASE"/>
    <property type="match status" value="1"/>
</dbReference>
<evidence type="ECO:0000256" key="4">
    <source>
        <dbReference type="ARBA" id="ARBA00022777"/>
    </source>
</evidence>